<evidence type="ECO:0000313" key="1">
    <source>
        <dbReference type="EMBL" id="GMH01027.1"/>
    </source>
</evidence>
<name>A0AAD3PAD6_NEPGR</name>
<accession>A0AAD3PAD6</accession>
<sequence length="72" mass="8427">MSQCYIADAHSSAVEEQLVDAIFPSKLQLPISLLQSFLSLHFLSSARLCWRVIWWSFTCSRLKSCSYWWKII</sequence>
<reference evidence="1" key="1">
    <citation type="submission" date="2023-05" db="EMBL/GenBank/DDBJ databases">
        <title>Nepenthes gracilis genome sequencing.</title>
        <authorList>
            <person name="Fukushima K."/>
        </authorList>
    </citation>
    <scope>NUCLEOTIDE SEQUENCE</scope>
    <source>
        <strain evidence="1">SING2019-196</strain>
    </source>
</reference>
<protein>
    <submittedName>
        <fullName evidence="1">Uncharacterized protein</fullName>
    </submittedName>
</protein>
<comment type="caution">
    <text evidence="1">The sequence shown here is derived from an EMBL/GenBank/DDBJ whole genome shotgun (WGS) entry which is preliminary data.</text>
</comment>
<dbReference type="Proteomes" id="UP001279734">
    <property type="component" value="Unassembled WGS sequence"/>
</dbReference>
<organism evidence="1 2">
    <name type="scientific">Nepenthes gracilis</name>
    <name type="common">Slender pitcher plant</name>
    <dbReference type="NCBI Taxonomy" id="150966"/>
    <lineage>
        <taxon>Eukaryota</taxon>
        <taxon>Viridiplantae</taxon>
        <taxon>Streptophyta</taxon>
        <taxon>Embryophyta</taxon>
        <taxon>Tracheophyta</taxon>
        <taxon>Spermatophyta</taxon>
        <taxon>Magnoliopsida</taxon>
        <taxon>eudicotyledons</taxon>
        <taxon>Gunneridae</taxon>
        <taxon>Pentapetalae</taxon>
        <taxon>Caryophyllales</taxon>
        <taxon>Nepenthaceae</taxon>
        <taxon>Nepenthes</taxon>
    </lineage>
</organism>
<keyword evidence="2" id="KW-1185">Reference proteome</keyword>
<gene>
    <name evidence="1" type="ORF">Nepgr_002866</name>
</gene>
<proteinExistence type="predicted"/>
<dbReference type="AlphaFoldDB" id="A0AAD3PAD6"/>
<dbReference type="EMBL" id="BSYO01000002">
    <property type="protein sequence ID" value="GMH01027.1"/>
    <property type="molecule type" value="Genomic_DNA"/>
</dbReference>
<evidence type="ECO:0000313" key="2">
    <source>
        <dbReference type="Proteomes" id="UP001279734"/>
    </source>
</evidence>